<keyword evidence="1" id="KW-0175">Coiled coil</keyword>
<gene>
    <name evidence="2" type="ORF">CVM52_13595</name>
</gene>
<feature type="coiled-coil region" evidence="1">
    <location>
        <begin position="35"/>
        <end position="124"/>
    </location>
</feature>
<name>A0A2M8J016_9RHOB</name>
<evidence type="ECO:0000313" key="3">
    <source>
        <dbReference type="Proteomes" id="UP000231553"/>
    </source>
</evidence>
<dbReference type="OrthoDB" id="7871100at2"/>
<keyword evidence="3" id="KW-1185">Reference proteome</keyword>
<protein>
    <recommendedName>
        <fullName evidence="4">Colicin transporter</fullName>
    </recommendedName>
</protein>
<comment type="caution">
    <text evidence="2">The sequence shown here is derived from an EMBL/GenBank/DDBJ whole genome shotgun (WGS) entry which is preliminary data.</text>
</comment>
<sequence>MSTIEELQGRLAAAMDRIGTGAEKLVANAGLSAENKALADALEEEKLANAQLKERLRALHQKHFTEMEALQARLGDSAEVDKLRGELEAQTRVAVQLDSDLQRLRQANDQLRASNAALREANAAGIGEPQLINQAMLAELEGLRATRAADMAEAAAILARLEPMLNGVAQPADEEDA</sequence>
<dbReference type="Proteomes" id="UP000231553">
    <property type="component" value="Unassembled WGS sequence"/>
</dbReference>
<dbReference type="AlphaFoldDB" id="A0A2M8J016"/>
<proteinExistence type="predicted"/>
<reference evidence="2 3" key="1">
    <citation type="journal article" date="2018" name="Int. J. Syst. Evol. Microbiol.">
        <title>Pseudooceanicola lipolyticus sp. nov., a marine alphaproteobacterium, reclassification of Oceanicola flagellatus as Pseudooceanicola flagellatus comb. nov. and emended description of the genus Pseudooceanicola.</title>
        <authorList>
            <person name="Huang M.-M."/>
            <person name="Guo L.-L."/>
            <person name="Wu Y.-H."/>
            <person name="Lai Q.-L."/>
            <person name="Shao Z.-Z."/>
            <person name="Wang C.-S."/>
            <person name="Wu M."/>
            <person name="Xu X.-W."/>
        </authorList>
    </citation>
    <scope>NUCLEOTIDE SEQUENCE [LARGE SCALE GENOMIC DNA]</scope>
    <source>
        <strain evidence="2 3">157</strain>
    </source>
</reference>
<evidence type="ECO:0000256" key="1">
    <source>
        <dbReference type="SAM" id="Coils"/>
    </source>
</evidence>
<dbReference type="EMBL" id="PGTB01000055">
    <property type="protein sequence ID" value="PJE36130.1"/>
    <property type="molecule type" value="Genomic_DNA"/>
</dbReference>
<dbReference type="RefSeq" id="WP_100163037.1">
    <property type="nucleotide sequence ID" value="NZ_PGTB01000055.1"/>
</dbReference>
<accession>A0A2M8J016</accession>
<evidence type="ECO:0000313" key="2">
    <source>
        <dbReference type="EMBL" id="PJE36130.1"/>
    </source>
</evidence>
<organism evidence="2 3">
    <name type="scientific">Pseudooceanicola lipolyticus</name>
    <dbReference type="NCBI Taxonomy" id="2029104"/>
    <lineage>
        <taxon>Bacteria</taxon>
        <taxon>Pseudomonadati</taxon>
        <taxon>Pseudomonadota</taxon>
        <taxon>Alphaproteobacteria</taxon>
        <taxon>Rhodobacterales</taxon>
        <taxon>Paracoccaceae</taxon>
        <taxon>Pseudooceanicola</taxon>
    </lineage>
</organism>
<evidence type="ECO:0008006" key="4">
    <source>
        <dbReference type="Google" id="ProtNLM"/>
    </source>
</evidence>